<evidence type="ECO:0000256" key="8">
    <source>
        <dbReference type="ARBA" id="ARBA00023235"/>
    </source>
</evidence>
<comment type="similarity">
    <text evidence="9">Belongs to the TrpF family.</text>
</comment>
<dbReference type="InterPro" id="IPR011060">
    <property type="entry name" value="RibuloseP-bd_barrel"/>
</dbReference>
<evidence type="ECO:0000256" key="4">
    <source>
        <dbReference type="ARBA" id="ARBA00022272"/>
    </source>
</evidence>
<dbReference type="HAMAP" id="MF_00135">
    <property type="entry name" value="PRAI"/>
    <property type="match status" value="1"/>
</dbReference>
<dbReference type="InterPro" id="IPR013785">
    <property type="entry name" value="Aldolase_TIM"/>
</dbReference>
<dbReference type="EMBL" id="CP106679">
    <property type="protein sequence ID" value="UXP31851.1"/>
    <property type="molecule type" value="Genomic_DNA"/>
</dbReference>
<dbReference type="EC" id="5.3.1.24" evidence="3 9"/>
<keyword evidence="12" id="KW-1185">Reference proteome</keyword>
<evidence type="ECO:0000256" key="6">
    <source>
        <dbReference type="ARBA" id="ARBA00022822"/>
    </source>
</evidence>
<feature type="domain" description="N-(5'phosphoribosyl) anthranilate isomerase (PRAI)" evidence="10">
    <location>
        <begin position="3"/>
        <end position="200"/>
    </location>
</feature>
<keyword evidence="7 9" id="KW-0057">Aromatic amino acid biosynthesis</keyword>
<accession>A0ABY6CMW2</accession>
<protein>
    <recommendedName>
        <fullName evidence="4 9">N-(5'-phosphoribosyl)anthranilate isomerase</fullName>
        <shortName evidence="9">PRAI</shortName>
        <ecNumber evidence="3 9">5.3.1.24</ecNumber>
    </recommendedName>
</protein>
<evidence type="ECO:0000256" key="3">
    <source>
        <dbReference type="ARBA" id="ARBA00012572"/>
    </source>
</evidence>
<sequence length="209" mass="23275">MQVKICGIRTLHNLEELESTAVDYIGFIFYHKSKRNFVAGDVTREAMGQVSQKKVGVFVDETVEQILATAKEYGLDVIQLHGAESQADCLAVQQAGYVVWKAFPVYDTLPANLESYMDSVDAFLFDTKGADHGGNGVKFDWSVLNQYTLEKPFVLSGGIGREDAAAIKNIKHPQLLAVDVNSRFEIEPGLKNAELLNEFIMEIKNQEEI</sequence>
<dbReference type="PANTHER" id="PTHR42894">
    <property type="entry name" value="N-(5'-PHOSPHORIBOSYL)ANTHRANILATE ISOMERASE"/>
    <property type="match status" value="1"/>
</dbReference>
<keyword evidence="8 9" id="KW-0413">Isomerase</keyword>
<proteinExistence type="inferred from homology"/>
<evidence type="ECO:0000256" key="7">
    <source>
        <dbReference type="ARBA" id="ARBA00023141"/>
    </source>
</evidence>
<dbReference type="SUPFAM" id="SSF51366">
    <property type="entry name" value="Ribulose-phoshate binding barrel"/>
    <property type="match status" value="1"/>
</dbReference>
<dbReference type="GO" id="GO:0016853">
    <property type="term" value="F:isomerase activity"/>
    <property type="evidence" value="ECO:0007669"/>
    <property type="project" value="UniProtKB-KW"/>
</dbReference>
<evidence type="ECO:0000256" key="5">
    <source>
        <dbReference type="ARBA" id="ARBA00022605"/>
    </source>
</evidence>
<dbReference type="Pfam" id="PF00697">
    <property type="entry name" value="PRAI"/>
    <property type="match status" value="1"/>
</dbReference>
<comment type="catalytic activity">
    <reaction evidence="1 9">
        <text>N-(5-phospho-beta-D-ribosyl)anthranilate = 1-(2-carboxyphenylamino)-1-deoxy-D-ribulose 5-phosphate</text>
        <dbReference type="Rhea" id="RHEA:21540"/>
        <dbReference type="ChEBI" id="CHEBI:18277"/>
        <dbReference type="ChEBI" id="CHEBI:58613"/>
        <dbReference type="EC" id="5.3.1.24"/>
    </reaction>
</comment>
<keyword evidence="5 9" id="KW-0028">Amino-acid biosynthesis</keyword>
<evidence type="ECO:0000256" key="1">
    <source>
        <dbReference type="ARBA" id="ARBA00001164"/>
    </source>
</evidence>
<reference evidence="11" key="1">
    <citation type="submission" date="2022-09" db="EMBL/GenBank/DDBJ databases">
        <title>Comparative genomics and taxonomic characterization of three novel marine species of genus Reichenbachiella exhibiting antioxidant and polysaccharide degradation activities.</title>
        <authorList>
            <person name="Muhammad N."/>
            <person name="Lee Y.-J."/>
            <person name="Ko J."/>
            <person name="Kim S.-G."/>
        </authorList>
    </citation>
    <scope>NUCLEOTIDE SEQUENCE</scope>
    <source>
        <strain evidence="11">BKB1-1</strain>
    </source>
</reference>
<dbReference type="InterPro" id="IPR001240">
    <property type="entry name" value="PRAI_dom"/>
</dbReference>
<evidence type="ECO:0000313" key="11">
    <source>
        <dbReference type="EMBL" id="UXP31851.1"/>
    </source>
</evidence>
<name>A0ABY6CMW2_9BACT</name>
<evidence type="ECO:0000256" key="9">
    <source>
        <dbReference type="HAMAP-Rule" id="MF_00135"/>
    </source>
</evidence>
<dbReference type="RefSeq" id="WP_262309290.1">
    <property type="nucleotide sequence ID" value="NZ_CP106679.1"/>
</dbReference>
<gene>
    <name evidence="9" type="primary">trpF</name>
    <name evidence="11" type="ORF">N6H18_16000</name>
</gene>
<dbReference type="PANTHER" id="PTHR42894:SF1">
    <property type="entry name" value="N-(5'-PHOSPHORIBOSYL)ANTHRANILATE ISOMERASE"/>
    <property type="match status" value="1"/>
</dbReference>
<dbReference type="Gene3D" id="3.20.20.70">
    <property type="entry name" value="Aldolase class I"/>
    <property type="match status" value="1"/>
</dbReference>
<evidence type="ECO:0000313" key="12">
    <source>
        <dbReference type="Proteomes" id="UP001065174"/>
    </source>
</evidence>
<organism evidence="11 12">
    <name type="scientific">Reichenbachiella agarivorans</name>
    <dbReference type="NCBI Taxonomy" id="2979464"/>
    <lineage>
        <taxon>Bacteria</taxon>
        <taxon>Pseudomonadati</taxon>
        <taxon>Bacteroidota</taxon>
        <taxon>Cytophagia</taxon>
        <taxon>Cytophagales</taxon>
        <taxon>Reichenbachiellaceae</taxon>
        <taxon>Reichenbachiella</taxon>
    </lineage>
</organism>
<dbReference type="Proteomes" id="UP001065174">
    <property type="component" value="Chromosome"/>
</dbReference>
<dbReference type="CDD" id="cd00405">
    <property type="entry name" value="PRAI"/>
    <property type="match status" value="1"/>
</dbReference>
<dbReference type="InterPro" id="IPR044643">
    <property type="entry name" value="TrpF_fam"/>
</dbReference>
<evidence type="ECO:0000259" key="10">
    <source>
        <dbReference type="Pfam" id="PF00697"/>
    </source>
</evidence>
<keyword evidence="6 9" id="KW-0822">Tryptophan biosynthesis</keyword>
<comment type="pathway">
    <text evidence="2 9">Amino-acid biosynthesis; L-tryptophan biosynthesis; L-tryptophan from chorismate: step 3/5.</text>
</comment>
<evidence type="ECO:0000256" key="2">
    <source>
        <dbReference type="ARBA" id="ARBA00004664"/>
    </source>
</evidence>